<evidence type="ECO:0000256" key="4">
    <source>
        <dbReference type="ARBA" id="ARBA00023136"/>
    </source>
</evidence>
<dbReference type="InterPro" id="IPR038665">
    <property type="entry name" value="Voltage-dep_anion_channel_sf"/>
</dbReference>
<protein>
    <submittedName>
        <fullName evidence="6">Putative inner membrane transport protein</fullName>
    </submittedName>
</protein>
<dbReference type="PANTHER" id="PTHR37955">
    <property type="entry name" value="TELLURITE RESISTANCE PROTEIN TEHA"/>
    <property type="match status" value="1"/>
</dbReference>
<evidence type="ECO:0000256" key="5">
    <source>
        <dbReference type="SAM" id="Phobius"/>
    </source>
</evidence>
<feature type="transmembrane region" description="Helical" evidence="5">
    <location>
        <begin position="266"/>
        <end position="285"/>
    </location>
</feature>
<feature type="transmembrane region" description="Helical" evidence="5">
    <location>
        <begin position="155"/>
        <end position="174"/>
    </location>
</feature>
<feature type="transmembrane region" description="Helical" evidence="5">
    <location>
        <begin position="20"/>
        <end position="42"/>
    </location>
</feature>
<keyword evidence="7" id="KW-1185">Reference proteome</keyword>
<evidence type="ECO:0000256" key="2">
    <source>
        <dbReference type="ARBA" id="ARBA00022692"/>
    </source>
</evidence>
<organism evidence="6 7">
    <name type="scientific">Actinobacillus lignieresii</name>
    <dbReference type="NCBI Taxonomy" id="720"/>
    <lineage>
        <taxon>Bacteria</taxon>
        <taxon>Pseudomonadati</taxon>
        <taxon>Pseudomonadota</taxon>
        <taxon>Gammaproteobacteria</taxon>
        <taxon>Pasteurellales</taxon>
        <taxon>Pasteurellaceae</taxon>
        <taxon>Actinobacillus</taxon>
    </lineage>
</organism>
<feature type="transmembrane region" description="Helical" evidence="5">
    <location>
        <begin position="180"/>
        <end position="199"/>
    </location>
</feature>
<evidence type="ECO:0000256" key="3">
    <source>
        <dbReference type="ARBA" id="ARBA00022989"/>
    </source>
</evidence>
<keyword evidence="2 5" id="KW-0812">Transmembrane</keyword>
<feature type="transmembrane region" description="Helical" evidence="5">
    <location>
        <begin position="96"/>
        <end position="116"/>
    </location>
</feature>
<dbReference type="Proteomes" id="UP000254253">
    <property type="component" value="Unassembled WGS sequence"/>
</dbReference>
<dbReference type="CDD" id="cd09323">
    <property type="entry name" value="TDT_SLAC1_like"/>
    <property type="match status" value="1"/>
</dbReference>
<dbReference type="RefSeq" id="WP_115590334.1">
    <property type="nucleotide sequence ID" value="NZ_UFRN01000002.1"/>
</dbReference>
<evidence type="ECO:0000256" key="1">
    <source>
        <dbReference type="ARBA" id="ARBA00004141"/>
    </source>
</evidence>
<feature type="transmembrane region" description="Helical" evidence="5">
    <location>
        <begin position="57"/>
        <end position="75"/>
    </location>
</feature>
<gene>
    <name evidence="6" type="primary">tehA_1</name>
    <name evidence="6" type="ORF">NCTC4191_00854</name>
</gene>
<evidence type="ECO:0000313" key="6">
    <source>
        <dbReference type="EMBL" id="SUT92531.1"/>
    </source>
</evidence>
<keyword evidence="4 5" id="KW-0472">Membrane</keyword>
<proteinExistence type="predicted"/>
<sequence>MLNEVNPAPSAENPTSGQKLANFPVPLFASVMGLSGLTIAWYKGHEVLNLPSEISDGLRYLTTLIWLLLFVIYLFKGIRFPQQVKADSMHPVKMNFLTAISIGLLLLSVAWKPASIAVSQSLWMVGAILHLGFTFFVVDRWIFKSQFKLAQITPAWFIPVVGNIIVPVVGVNYAPSDVNWFFFSIGFLFWIVLLTLVLHRMFFADPLPTKLNPTLFVLIAPPAVGFISYTKLVGELVPFGQILYFFAMFWTLFLALKVRVFLNTPFFLSAWGYSFPLAAFSIASLEMSGLANIETALYYRIIGSVMLIISTLIITYLTVRTLREIINGSVFQPD</sequence>
<feature type="transmembrane region" description="Helical" evidence="5">
    <location>
        <begin position="297"/>
        <end position="319"/>
    </location>
</feature>
<dbReference type="GO" id="GO:0046583">
    <property type="term" value="F:monoatomic cation efflux transmembrane transporter activity"/>
    <property type="evidence" value="ECO:0007669"/>
    <property type="project" value="TreeGrafter"/>
</dbReference>
<name>A0A380TWV8_ACTLI</name>
<reference evidence="6 7" key="1">
    <citation type="submission" date="2018-06" db="EMBL/GenBank/DDBJ databases">
        <authorList>
            <consortium name="Pathogen Informatics"/>
            <person name="Doyle S."/>
        </authorList>
    </citation>
    <scope>NUCLEOTIDE SEQUENCE [LARGE SCALE GENOMIC DNA]</scope>
    <source>
        <strain evidence="6 7">NCTC4191</strain>
    </source>
</reference>
<evidence type="ECO:0000313" key="7">
    <source>
        <dbReference type="Proteomes" id="UP000254253"/>
    </source>
</evidence>
<dbReference type="Gene3D" id="1.50.10.150">
    <property type="entry name" value="Voltage-dependent anion channel"/>
    <property type="match status" value="1"/>
</dbReference>
<dbReference type="InterPro" id="IPR052951">
    <property type="entry name" value="Tellurite_res_ion_channel"/>
</dbReference>
<dbReference type="PANTHER" id="PTHR37955:SF1">
    <property type="entry name" value="DEP DOMAIN-CONTAINING PROTEIN"/>
    <property type="match status" value="1"/>
</dbReference>
<accession>A0A380TWV8</accession>
<feature type="transmembrane region" description="Helical" evidence="5">
    <location>
        <begin position="236"/>
        <end position="254"/>
    </location>
</feature>
<dbReference type="Pfam" id="PF03595">
    <property type="entry name" value="SLAC1"/>
    <property type="match status" value="1"/>
</dbReference>
<dbReference type="AlphaFoldDB" id="A0A380TWV8"/>
<dbReference type="InterPro" id="IPR004695">
    <property type="entry name" value="SLAC1/Mae1/Ssu1/TehA"/>
</dbReference>
<keyword evidence="3 5" id="KW-1133">Transmembrane helix</keyword>
<dbReference type="GO" id="GO:0005886">
    <property type="term" value="C:plasma membrane"/>
    <property type="evidence" value="ECO:0007669"/>
    <property type="project" value="TreeGrafter"/>
</dbReference>
<dbReference type="EMBL" id="UFRN01000002">
    <property type="protein sequence ID" value="SUT92531.1"/>
    <property type="molecule type" value="Genomic_DNA"/>
</dbReference>
<comment type="subcellular location">
    <subcellularLocation>
        <location evidence="1">Membrane</location>
        <topology evidence="1">Multi-pass membrane protein</topology>
    </subcellularLocation>
</comment>